<keyword evidence="1" id="KW-1133">Transmembrane helix</keyword>
<feature type="transmembrane region" description="Helical" evidence="1">
    <location>
        <begin position="41"/>
        <end position="59"/>
    </location>
</feature>
<dbReference type="AlphaFoldDB" id="A0A0W8E4J6"/>
<sequence length="166" mass="18405">MLQVGYNYAPQWEEEPAPVSSRAGRMVKKVTKKKVNSRKKLLGKIGIALFLYGLLLVFLCIKSATLGYQIVSLEKDISNLQTANHRIEYQIAQKTSLQRVAEVAQNELNMYKPNSNINVAVLNTYDSSSQDSSNTASLSEEISKADVNGSSLEKLYASLMQLADNN</sequence>
<protein>
    <recommendedName>
        <fullName evidence="3">Cell division protein ftsl</fullName>
    </recommendedName>
</protein>
<evidence type="ECO:0000256" key="1">
    <source>
        <dbReference type="SAM" id="Phobius"/>
    </source>
</evidence>
<keyword evidence="1" id="KW-0812">Transmembrane</keyword>
<accession>A0A0W8E4J6</accession>
<proteinExistence type="predicted"/>
<gene>
    <name evidence="2" type="ORF">ASZ90_018989</name>
</gene>
<name>A0A0W8E4J6_9ZZZZ</name>
<comment type="caution">
    <text evidence="2">The sequence shown here is derived from an EMBL/GenBank/DDBJ whole genome shotgun (WGS) entry which is preliminary data.</text>
</comment>
<organism evidence="2">
    <name type="scientific">hydrocarbon metagenome</name>
    <dbReference type="NCBI Taxonomy" id="938273"/>
    <lineage>
        <taxon>unclassified sequences</taxon>
        <taxon>metagenomes</taxon>
        <taxon>ecological metagenomes</taxon>
    </lineage>
</organism>
<dbReference type="EMBL" id="LNQE01001877">
    <property type="protein sequence ID" value="KUG03556.1"/>
    <property type="molecule type" value="Genomic_DNA"/>
</dbReference>
<keyword evidence="1" id="KW-0472">Membrane</keyword>
<reference evidence="2" key="1">
    <citation type="journal article" date="2015" name="Proc. Natl. Acad. Sci. U.S.A.">
        <title>Networks of energetic and metabolic interactions define dynamics in microbial communities.</title>
        <authorList>
            <person name="Embree M."/>
            <person name="Liu J.K."/>
            <person name="Al-Bassam M.M."/>
            <person name="Zengler K."/>
        </authorList>
    </citation>
    <scope>NUCLEOTIDE SEQUENCE</scope>
</reference>
<evidence type="ECO:0000313" key="2">
    <source>
        <dbReference type="EMBL" id="KUG03556.1"/>
    </source>
</evidence>
<evidence type="ECO:0008006" key="3">
    <source>
        <dbReference type="Google" id="ProtNLM"/>
    </source>
</evidence>